<feature type="compositionally biased region" description="Pro residues" evidence="1">
    <location>
        <begin position="101"/>
        <end position="111"/>
    </location>
</feature>
<dbReference type="SUPFAM" id="SSF55797">
    <property type="entry name" value="PR-1-like"/>
    <property type="match status" value="1"/>
</dbReference>
<dbReference type="GeneID" id="75833488"/>
<organism evidence="4 5">
    <name type="scientific">Emericellopsis cladophorae</name>
    <dbReference type="NCBI Taxonomy" id="2686198"/>
    <lineage>
        <taxon>Eukaryota</taxon>
        <taxon>Fungi</taxon>
        <taxon>Dikarya</taxon>
        <taxon>Ascomycota</taxon>
        <taxon>Pezizomycotina</taxon>
        <taxon>Sordariomycetes</taxon>
        <taxon>Hypocreomycetidae</taxon>
        <taxon>Hypocreales</taxon>
        <taxon>Bionectriaceae</taxon>
        <taxon>Emericellopsis</taxon>
    </lineage>
</organism>
<name>A0A9P9Y9N3_9HYPO</name>
<evidence type="ECO:0000313" key="5">
    <source>
        <dbReference type="Proteomes" id="UP001055219"/>
    </source>
</evidence>
<evidence type="ECO:0000313" key="4">
    <source>
        <dbReference type="EMBL" id="KAI6785369.1"/>
    </source>
</evidence>
<dbReference type="PANTHER" id="PTHR10334">
    <property type="entry name" value="CYSTEINE-RICH SECRETORY PROTEIN-RELATED"/>
    <property type="match status" value="1"/>
</dbReference>
<dbReference type="Gene3D" id="3.40.33.10">
    <property type="entry name" value="CAP"/>
    <property type="match status" value="1"/>
</dbReference>
<gene>
    <name evidence="4" type="ORF">J7T54_007011</name>
</gene>
<dbReference type="GO" id="GO:0005576">
    <property type="term" value="C:extracellular region"/>
    <property type="evidence" value="ECO:0007669"/>
    <property type="project" value="InterPro"/>
</dbReference>
<dbReference type="Proteomes" id="UP001055219">
    <property type="component" value="Unassembled WGS sequence"/>
</dbReference>
<keyword evidence="2" id="KW-0732">Signal</keyword>
<dbReference type="EMBL" id="JAGIXG020000002">
    <property type="protein sequence ID" value="KAI6785369.1"/>
    <property type="molecule type" value="Genomic_DNA"/>
</dbReference>
<feature type="domain" description="SCP" evidence="3">
    <location>
        <begin position="148"/>
        <end position="299"/>
    </location>
</feature>
<dbReference type="RefSeq" id="XP_051366225.1">
    <property type="nucleotide sequence ID" value="XM_051509802.1"/>
</dbReference>
<dbReference type="InterPro" id="IPR001283">
    <property type="entry name" value="CRISP-related"/>
</dbReference>
<dbReference type="CDD" id="cd05380">
    <property type="entry name" value="CAP_euk"/>
    <property type="match status" value="1"/>
</dbReference>
<feature type="signal peptide" evidence="2">
    <location>
        <begin position="1"/>
        <end position="17"/>
    </location>
</feature>
<evidence type="ECO:0000259" key="3">
    <source>
        <dbReference type="SMART" id="SM00198"/>
    </source>
</evidence>
<reference evidence="4" key="1">
    <citation type="journal article" date="2021" name="J Fungi (Basel)">
        <title>Genomic and Metabolomic Analyses of the Marine Fungus Emericellopsis cladophorae: Insights into Saltwater Adaptability Mechanisms and Its Biosynthetic Potential.</title>
        <authorList>
            <person name="Goncalves M.F.M."/>
            <person name="Hilario S."/>
            <person name="Van de Peer Y."/>
            <person name="Esteves A.C."/>
            <person name="Alves A."/>
        </authorList>
    </citation>
    <scope>NUCLEOTIDE SEQUENCE</scope>
    <source>
        <strain evidence="4">MUM 19.33</strain>
    </source>
</reference>
<feature type="region of interest" description="Disordered" evidence="1">
    <location>
        <begin position="100"/>
        <end position="148"/>
    </location>
</feature>
<protein>
    <recommendedName>
        <fullName evidence="3">SCP domain-containing protein</fullName>
    </recommendedName>
</protein>
<dbReference type="PROSITE" id="PS01009">
    <property type="entry name" value="CRISP_1"/>
    <property type="match status" value="1"/>
</dbReference>
<dbReference type="OrthoDB" id="337038at2759"/>
<dbReference type="InterPro" id="IPR035940">
    <property type="entry name" value="CAP_sf"/>
</dbReference>
<dbReference type="SMART" id="SM00198">
    <property type="entry name" value="SCP"/>
    <property type="match status" value="1"/>
</dbReference>
<accession>A0A9P9Y9N3</accession>
<reference evidence="4" key="2">
    <citation type="submission" date="2022-07" db="EMBL/GenBank/DDBJ databases">
        <authorList>
            <person name="Goncalves M.F.M."/>
            <person name="Hilario S."/>
            <person name="Van De Peer Y."/>
            <person name="Esteves A.C."/>
            <person name="Alves A."/>
        </authorList>
    </citation>
    <scope>NUCLEOTIDE SEQUENCE</scope>
    <source>
        <strain evidence="4">MUM 19.33</strain>
    </source>
</reference>
<proteinExistence type="predicted"/>
<keyword evidence="5" id="KW-1185">Reference proteome</keyword>
<feature type="chain" id="PRO_5040496298" description="SCP domain-containing protein" evidence="2">
    <location>
        <begin position="18"/>
        <end position="316"/>
    </location>
</feature>
<dbReference type="InterPro" id="IPR018244">
    <property type="entry name" value="Allrgn_V5/Tpx1_CS"/>
</dbReference>
<sequence>MKASMFLAATGAALAVASPIRAPLDKRAMETDWVVEVVTVTVTAGQEPAAAFYEVPTSTTSVEVVEPTVVPQEKTQYIPKKKPQPQPAAPVITTVVVPEPSVEPQPEPEPQPETTTVEPEPEPVPEPEPTTAPAPAPAPEEPDTDTDSYEGVMLKHHNIHRSNHSAPDLSWDSTLAGYAKTIAEGCVFAHDMDQGSGGYGQNLASWGTTSGLDGLVNEMGASAVTEQWYNGEVNAWTFYGMDDPPASSPLTAWGHFTQVVWKSTTKVGCYTASCPAGTVLQYPSLYTVCNYDPPGNYGGQYAENVLEPIGMATTNV</sequence>
<dbReference type="Pfam" id="PF00188">
    <property type="entry name" value="CAP"/>
    <property type="match status" value="1"/>
</dbReference>
<dbReference type="PRINTS" id="PR00837">
    <property type="entry name" value="V5TPXLIKE"/>
</dbReference>
<comment type="caution">
    <text evidence="4">The sequence shown here is derived from an EMBL/GenBank/DDBJ whole genome shotgun (WGS) entry which is preliminary data.</text>
</comment>
<feature type="compositionally biased region" description="Pro residues" evidence="1">
    <location>
        <begin position="126"/>
        <end position="139"/>
    </location>
</feature>
<dbReference type="AlphaFoldDB" id="A0A9P9Y9N3"/>
<dbReference type="InterPro" id="IPR014044">
    <property type="entry name" value="CAP_dom"/>
</dbReference>
<evidence type="ECO:0000256" key="2">
    <source>
        <dbReference type="SAM" id="SignalP"/>
    </source>
</evidence>
<evidence type="ECO:0000256" key="1">
    <source>
        <dbReference type="SAM" id="MobiDB-lite"/>
    </source>
</evidence>